<feature type="compositionally biased region" description="Low complexity" evidence="1">
    <location>
        <begin position="206"/>
        <end position="229"/>
    </location>
</feature>
<evidence type="ECO:0000256" key="1">
    <source>
        <dbReference type="SAM" id="MobiDB-lite"/>
    </source>
</evidence>
<evidence type="ECO:0000313" key="3">
    <source>
        <dbReference type="RefSeq" id="XP_015746915.2"/>
    </source>
</evidence>
<proteinExistence type="predicted"/>
<feature type="region of interest" description="Disordered" evidence="1">
    <location>
        <begin position="1"/>
        <end position="310"/>
    </location>
</feature>
<feature type="compositionally biased region" description="Polar residues" evidence="1">
    <location>
        <begin position="282"/>
        <end position="299"/>
    </location>
</feature>
<feature type="compositionally biased region" description="Low complexity" evidence="1">
    <location>
        <begin position="144"/>
        <end position="153"/>
    </location>
</feature>
<dbReference type="OMA" id="TQPNGGN"/>
<name>A0A9F3W1Z8_PYTBI</name>
<evidence type="ECO:0000313" key="2">
    <source>
        <dbReference type="Proteomes" id="UP000695026"/>
    </source>
</evidence>
<dbReference type="Proteomes" id="UP000695026">
    <property type="component" value="Unplaced"/>
</dbReference>
<reference evidence="3" key="1">
    <citation type="submission" date="2025-08" db="UniProtKB">
        <authorList>
            <consortium name="RefSeq"/>
        </authorList>
    </citation>
    <scope>IDENTIFICATION</scope>
    <source>
        <tissue evidence="3">Liver</tissue>
    </source>
</reference>
<feature type="compositionally biased region" description="Low complexity" evidence="1">
    <location>
        <begin position="112"/>
        <end position="137"/>
    </location>
</feature>
<feature type="compositionally biased region" description="Low complexity" evidence="1">
    <location>
        <begin position="248"/>
        <end position="259"/>
    </location>
</feature>
<organism evidence="2 3">
    <name type="scientific">Python bivittatus</name>
    <name type="common">Burmese python</name>
    <name type="synonym">Python molurus bivittatus</name>
    <dbReference type="NCBI Taxonomy" id="176946"/>
    <lineage>
        <taxon>Eukaryota</taxon>
        <taxon>Metazoa</taxon>
        <taxon>Chordata</taxon>
        <taxon>Craniata</taxon>
        <taxon>Vertebrata</taxon>
        <taxon>Euteleostomi</taxon>
        <taxon>Lepidosauria</taxon>
        <taxon>Squamata</taxon>
        <taxon>Bifurcata</taxon>
        <taxon>Unidentata</taxon>
        <taxon>Episquamata</taxon>
        <taxon>Toxicofera</taxon>
        <taxon>Serpentes</taxon>
        <taxon>Henophidia</taxon>
        <taxon>Pythonidae</taxon>
        <taxon>Python</taxon>
    </lineage>
</organism>
<feature type="compositionally biased region" description="Polar residues" evidence="1">
    <location>
        <begin position="264"/>
        <end position="275"/>
    </location>
</feature>
<feature type="compositionally biased region" description="Polar residues" evidence="1">
    <location>
        <begin position="1"/>
        <end position="27"/>
    </location>
</feature>
<dbReference type="RefSeq" id="XP_015746915.2">
    <property type="nucleotide sequence ID" value="XM_015891429.2"/>
</dbReference>
<dbReference type="KEGG" id="pbi:107326797"/>
<feature type="compositionally biased region" description="Polar residues" evidence="1">
    <location>
        <begin position="174"/>
        <end position="205"/>
    </location>
</feature>
<sequence length="310" mass="30312">TAHTHVPPHSTSTQTTSGVTEATTVVFSPSALPGGTHSLGTTRTTEVSDGSIASASPTSSGVTPNPTSQSSSTVYAPASTTASTSALSRETSSLPSRHSSPAGATGTLGHVSSSTASASTASADAELSPTTPSPTHTAHPHAPPHSTSTQTTSGVSEATAGVFSPSALPGGTHSLRTTRTTEVSDGSIASASPTSSGVTPNPTSQSSSTVYAPASTTASTSALSRETSSLPTRHSSPAGATVTVGHVSSRTASASTASAEGELSPTTPSPTQTAHTHAPPHSTYTQTTSGVSEATTGVFSPSALPGERRA</sequence>
<feature type="compositionally biased region" description="Polar residues" evidence="1">
    <location>
        <begin position="38"/>
        <end position="69"/>
    </location>
</feature>
<accession>A0A9F3W1Z8</accession>
<dbReference type="AlphaFoldDB" id="A0A9F3W1Z8"/>
<feature type="non-terminal residue" evidence="3">
    <location>
        <position position="1"/>
    </location>
</feature>
<gene>
    <name evidence="3" type="primary">LOC107326797</name>
</gene>
<feature type="compositionally biased region" description="Low complexity" evidence="1">
    <location>
        <begin position="70"/>
        <end position="93"/>
    </location>
</feature>
<dbReference type="GeneID" id="107326797"/>
<protein>
    <submittedName>
        <fullName evidence="3">Mucin-5AC-like</fullName>
    </submittedName>
</protein>
<keyword evidence="2" id="KW-1185">Reference proteome</keyword>